<keyword evidence="1" id="KW-1133">Transmembrane helix</keyword>
<evidence type="ECO:0000313" key="2">
    <source>
        <dbReference type="EMBL" id="MFC5055943.1"/>
    </source>
</evidence>
<reference evidence="3" key="1">
    <citation type="journal article" date="2019" name="Int. J. Syst. Evol. Microbiol.">
        <title>The Global Catalogue of Microorganisms (GCM) 10K type strain sequencing project: providing services to taxonomists for standard genome sequencing and annotation.</title>
        <authorList>
            <consortium name="The Broad Institute Genomics Platform"/>
            <consortium name="The Broad Institute Genome Sequencing Center for Infectious Disease"/>
            <person name="Wu L."/>
            <person name="Ma J."/>
        </authorList>
    </citation>
    <scope>NUCLEOTIDE SEQUENCE [LARGE SCALE GENOMIC DNA]</scope>
    <source>
        <strain evidence="3">KCTC 12848</strain>
    </source>
</reference>
<dbReference type="EMBL" id="JBHSJB010000017">
    <property type="protein sequence ID" value="MFC5055943.1"/>
    <property type="molecule type" value="Genomic_DNA"/>
</dbReference>
<feature type="transmembrane region" description="Helical" evidence="1">
    <location>
        <begin position="21"/>
        <end position="42"/>
    </location>
</feature>
<dbReference type="RefSeq" id="WP_344039775.1">
    <property type="nucleotide sequence ID" value="NZ_BAAAKE010000018.1"/>
</dbReference>
<evidence type="ECO:0000313" key="3">
    <source>
        <dbReference type="Proteomes" id="UP001595833"/>
    </source>
</evidence>
<comment type="caution">
    <text evidence="2">The sequence shown here is derived from an EMBL/GenBank/DDBJ whole genome shotgun (WGS) entry which is preliminary data.</text>
</comment>
<organism evidence="2 3">
    <name type="scientific">Saccharothrix xinjiangensis</name>
    <dbReference type="NCBI Taxonomy" id="204798"/>
    <lineage>
        <taxon>Bacteria</taxon>
        <taxon>Bacillati</taxon>
        <taxon>Actinomycetota</taxon>
        <taxon>Actinomycetes</taxon>
        <taxon>Pseudonocardiales</taxon>
        <taxon>Pseudonocardiaceae</taxon>
        <taxon>Saccharothrix</taxon>
    </lineage>
</organism>
<name>A0ABV9XZV6_9PSEU</name>
<protein>
    <submittedName>
        <fullName evidence="2">DUF6114 domain-containing protein</fullName>
    </submittedName>
</protein>
<feature type="transmembrane region" description="Helical" evidence="1">
    <location>
        <begin position="87"/>
        <end position="118"/>
    </location>
</feature>
<sequence length="289" mass="30160">MVVPIRRGRVRLRRWRRGRPFGAGLFLLAGAVPVMAPPYATFRLGDALISVQTVGGVSALLVGALLLVCGLSLWVRPGYRVAAGVTAVLLSLVALVTSNLGGFLVGSLCGLVGGALAVSWTDRPHERRHWWSWALVLVAVLVVHPAEAAPRVPPSGEPWTLTAEEVGLDGLAYAGVVETSVAGRVTRALRFTAHSARVTGMVQVVPTTGGRSVVLRATAARFGGGVELLVLRVTATVSLLGLVGLPVDFTPERPPPLVLPSIVLTDVRTVNAPARGAALTVAGAVLEVR</sequence>
<feature type="transmembrane region" description="Helical" evidence="1">
    <location>
        <begin position="54"/>
        <end position="75"/>
    </location>
</feature>
<keyword evidence="3" id="KW-1185">Reference proteome</keyword>
<dbReference type="InterPro" id="IPR046096">
    <property type="entry name" value="DUF6114"/>
</dbReference>
<evidence type="ECO:0000256" key="1">
    <source>
        <dbReference type="SAM" id="Phobius"/>
    </source>
</evidence>
<accession>A0ABV9XZV6</accession>
<dbReference type="Pfam" id="PF19609">
    <property type="entry name" value="DUF6114"/>
    <property type="match status" value="1"/>
</dbReference>
<keyword evidence="1" id="KW-0472">Membrane</keyword>
<proteinExistence type="predicted"/>
<gene>
    <name evidence="2" type="ORF">ACFPFM_19570</name>
</gene>
<keyword evidence="1" id="KW-0812">Transmembrane</keyword>
<dbReference type="Proteomes" id="UP001595833">
    <property type="component" value="Unassembled WGS sequence"/>
</dbReference>